<dbReference type="RefSeq" id="WP_125712245.1">
    <property type="nucleotide sequence ID" value="NZ_JBHTOP010000026.1"/>
</dbReference>
<organism evidence="2 3">
    <name type="scientific">Agrilactobacillus yilanensis</name>
    <dbReference type="NCBI Taxonomy" id="2485997"/>
    <lineage>
        <taxon>Bacteria</taxon>
        <taxon>Bacillati</taxon>
        <taxon>Bacillota</taxon>
        <taxon>Bacilli</taxon>
        <taxon>Lactobacillales</taxon>
        <taxon>Lactobacillaceae</taxon>
        <taxon>Agrilactobacillus</taxon>
    </lineage>
</organism>
<evidence type="ECO:0000313" key="2">
    <source>
        <dbReference type="EMBL" id="MFD1672387.1"/>
    </source>
</evidence>
<accession>A0ABW4J7N1</accession>
<dbReference type="Pfam" id="PF02589">
    <property type="entry name" value="LUD_dom"/>
    <property type="match status" value="1"/>
</dbReference>
<proteinExistence type="predicted"/>
<name>A0ABW4J7N1_9LACO</name>
<dbReference type="Gene3D" id="3.40.50.10420">
    <property type="entry name" value="NagB/RpiA/CoA transferase-like"/>
    <property type="match status" value="1"/>
</dbReference>
<gene>
    <name evidence="2" type="ORF">ACFQ5M_09780</name>
</gene>
<comment type="caution">
    <text evidence="2">The sequence shown here is derived from an EMBL/GenBank/DDBJ whole genome shotgun (WGS) entry which is preliminary data.</text>
</comment>
<protein>
    <submittedName>
        <fullName evidence="2">Lactate utilization protein C</fullName>
    </submittedName>
</protein>
<evidence type="ECO:0000259" key="1">
    <source>
        <dbReference type="Pfam" id="PF02589"/>
    </source>
</evidence>
<dbReference type="InterPro" id="IPR024185">
    <property type="entry name" value="FTHF_cligase-like_sf"/>
</dbReference>
<feature type="domain" description="LUD" evidence="1">
    <location>
        <begin position="63"/>
        <end position="234"/>
    </location>
</feature>
<dbReference type="PANTHER" id="PTHR43682:SF1">
    <property type="entry name" value="LACTATE UTILIZATION PROTEIN C"/>
    <property type="match status" value="1"/>
</dbReference>
<dbReference type="PANTHER" id="PTHR43682">
    <property type="entry name" value="LACTATE UTILIZATION PROTEIN C"/>
    <property type="match status" value="1"/>
</dbReference>
<evidence type="ECO:0000313" key="3">
    <source>
        <dbReference type="Proteomes" id="UP001597267"/>
    </source>
</evidence>
<dbReference type="InterPro" id="IPR037171">
    <property type="entry name" value="NagB/RpiA_transferase-like"/>
</dbReference>
<sequence>MAIYNREAFLDHLSEKLGTPRHQKDKEPFTHINQLPEETLADLSADELLEMARNTSEALKVTFKVTSKADLGGVLDAYLTDKGDGQLILPTAPDKIKAYGLDDWTAAASNQRTVKYWDPKADRATNLATAQDSAMAIGFGDYMLAESGTITVPSSPGQGRAFNFLPTHYLCIVKRSNILPRSTQATKLYAQRLKSGELKTSNINYISGPSNSGDIEMVLIVGVHGPLDMTYIVVDDM</sequence>
<dbReference type="Proteomes" id="UP001597267">
    <property type="component" value="Unassembled WGS sequence"/>
</dbReference>
<dbReference type="SUPFAM" id="SSF100950">
    <property type="entry name" value="NagB/RpiA/CoA transferase-like"/>
    <property type="match status" value="1"/>
</dbReference>
<dbReference type="EMBL" id="JBHTOP010000026">
    <property type="protein sequence ID" value="MFD1672387.1"/>
    <property type="molecule type" value="Genomic_DNA"/>
</dbReference>
<keyword evidence="3" id="KW-1185">Reference proteome</keyword>
<dbReference type="InterPro" id="IPR003741">
    <property type="entry name" value="LUD_dom"/>
</dbReference>
<reference evidence="3" key="1">
    <citation type="journal article" date="2019" name="Int. J. Syst. Evol. Microbiol.">
        <title>The Global Catalogue of Microorganisms (GCM) 10K type strain sequencing project: providing services to taxonomists for standard genome sequencing and annotation.</title>
        <authorList>
            <consortium name="The Broad Institute Genomics Platform"/>
            <consortium name="The Broad Institute Genome Sequencing Center for Infectious Disease"/>
            <person name="Wu L."/>
            <person name="Ma J."/>
        </authorList>
    </citation>
    <scope>NUCLEOTIDE SEQUENCE [LARGE SCALE GENOMIC DNA]</scope>
    <source>
        <strain evidence="3">CCM 8896</strain>
    </source>
</reference>